<comment type="caution">
    <text evidence="5">The sequence shown here is derived from an EMBL/GenBank/DDBJ whole genome shotgun (WGS) entry which is preliminary data.</text>
</comment>
<dbReference type="Pfam" id="PF00650">
    <property type="entry name" value="CRAL_TRIO"/>
    <property type="match status" value="1"/>
</dbReference>
<dbReference type="InterPro" id="IPR050348">
    <property type="entry name" value="Protein-Tyr_Phosphatase"/>
</dbReference>
<feature type="domain" description="Tyrosine-protein phosphatase" evidence="2">
    <location>
        <begin position="361"/>
        <end position="632"/>
    </location>
</feature>
<feature type="domain" description="Tyrosine specific protein phosphatases" evidence="3">
    <location>
        <begin position="539"/>
        <end position="623"/>
    </location>
</feature>
<dbReference type="Gene3D" id="3.40.525.10">
    <property type="entry name" value="CRAL-TRIO lipid binding domain"/>
    <property type="match status" value="1"/>
</dbReference>
<dbReference type="PANTHER" id="PTHR19134">
    <property type="entry name" value="RECEPTOR-TYPE TYROSINE-PROTEIN PHOSPHATASE"/>
    <property type="match status" value="1"/>
</dbReference>
<dbReference type="SMART" id="SM00194">
    <property type="entry name" value="PTPc"/>
    <property type="match status" value="1"/>
</dbReference>
<dbReference type="InterPro" id="IPR000387">
    <property type="entry name" value="Tyr_Pase_dom"/>
</dbReference>
<organism evidence="5 6">
    <name type="scientific">Oedothorax gibbosus</name>
    <dbReference type="NCBI Taxonomy" id="931172"/>
    <lineage>
        <taxon>Eukaryota</taxon>
        <taxon>Metazoa</taxon>
        <taxon>Ecdysozoa</taxon>
        <taxon>Arthropoda</taxon>
        <taxon>Chelicerata</taxon>
        <taxon>Arachnida</taxon>
        <taxon>Araneae</taxon>
        <taxon>Araneomorphae</taxon>
        <taxon>Entelegynae</taxon>
        <taxon>Araneoidea</taxon>
        <taxon>Linyphiidae</taxon>
        <taxon>Erigoninae</taxon>
        <taxon>Oedothorax</taxon>
    </lineage>
</organism>
<evidence type="ECO:0000256" key="1">
    <source>
        <dbReference type="SAM" id="MobiDB-lite"/>
    </source>
</evidence>
<dbReference type="Pfam" id="PF00102">
    <property type="entry name" value="Y_phosphatase"/>
    <property type="match status" value="1"/>
</dbReference>
<feature type="compositionally biased region" description="Basic and acidic residues" evidence="1">
    <location>
        <begin position="278"/>
        <end position="304"/>
    </location>
</feature>
<dbReference type="PROSITE" id="PS00383">
    <property type="entry name" value="TYR_PHOSPHATASE_1"/>
    <property type="match status" value="1"/>
</dbReference>
<evidence type="ECO:0000313" key="5">
    <source>
        <dbReference type="EMBL" id="KAG8186487.1"/>
    </source>
</evidence>
<accession>A0AAV6UPW6</accession>
<dbReference type="SUPFAM" id="SSF46938">
    <property type="entry name" value="CRAL/TRIO N-terminal domain"/>
    <property type="match status" value="1"/>
</dbReference>
<evidence type="ECO:0008006" key="7">
    <source>
        <dbReference type="Google" id="ProtNLM"/>
    </source>
</evidence>
<evidence type="ECO:0000259" key="4">
    <source>
        <dbReference type="PROSITE" id="PS50191"/>
    </source>
</evidence>
<feature type="compositionally biased region" description="Low complexity" evidence="1">
    <location>
        <begin position="320"/>
        <end position="332"/>
    </location>
</feature>
<dbReference type="SMART" id="SM00404">
    <property type="entry name" value="PTPc_motif"/>
    <property type="match status" value="1"/>
</dbReference>
<dbReference type="CDD" id="cd00170">
    <property type="entry name" value="SEC14"/>
    <property type="match status" value="1"/>
</dbReference>
<dbReference type="InterPro" id="IPR029021">
    <property type="entry name" value="Prot-tyrosine_phosphatase-like"/>
</dbReference>
<evidence type="ECO:0000259" key="3">
    <source>
        <dbReference type="PROSITE" id="PS50056"/>
    </source>
</evidence>
<dbReference type="EMBL" id="JAFNEN010000300">
    <property type="protein sequence ID" value="KAG8186487.1"/>
    <property type="molecule type" value="Genomic_DNA"/>
</dbReference>
<dbReference type="InterPro" id="IPR003595">
    <property type="entry name" value="Tyr_Pase_cat"/>
</dbReference>
<dbReference type="FunFam" id="3.90.190.10:FF:000026">
    <property type="entry name" value="tyrosine-protein phosphatase non-receptor type 9"/>
    <property type="match status" value="1"/>
</dbReference>
<evidence type="ECO:0000313" key="6">
    <source>
        <dbReference type="Proteomes" id="UP000827092"/>
    </source>
</evidence>
<dbReference type="Proteomes" id="UP000827092">
    <property type="component" value="Unassembled WGS sequence"/>
</dbReference>
<reference evidence="5 6" key="1">
    <citation type="journal article" date="2022" name="Nat. Ecol. Evol.">
        <title>A masculinizing supergene underlies an exaggerated male reproductive morph in a spider.</title>
        <authorList>
            <person name="Hendrickx F."/>
            <person name="De Corte Z."/>
            <person name="Sonet G."/>
            <person name="Van Belleghem S.M."/>
            <person name="Kostlbacher S."/>
            <person name="Vangestel C."/>
        </authorList>
    </citation>
    <scope>NUCLEOTIDE SEQUENCE [LARGE SCALE GENOMIC DNA]</scope>
    <source>
        <strain evidence="5">W744_W776</strain>
    </source>
</reference>
<feature type="region of interest" description="Disordered" evidence="1">
    <location>
        <begin position="272"/>
        <end position="304"/>
    </location>
</feature>
<dbReference type="InterPro" id="IPR001251">
    <property type="entry name" value="CRAL-TRIO_dom"/>
</dbReference>
<name>A0AAV6UPW6_9ARAC</name>
<dbReference type="GO" id="GO:0048666">
    <property type="term" value="P:neuron development"/>
    <property type="evidence" value="ECO:0007669"/>
    <property type="project" value="UniProtKB-ARBA"/>
</dbReference>
<protein>
    <recommendedName>
        <fullName evidence="7">Tyrosine-protein phosphatase non-receptor type 9</fullName>
    </recommendedName>
</protein>
<dbReference type="InterPro" id="IPR000242">
    <property type="entry name" value="PTP_cat"/>
</dbReference>
<dbReference type="PROSITE" id="PS50191">
    <property type="entry name" value="CRAL_TRIO"/>
    <property type="match status" value="1"/>
</dbReference>
<dbReference type="Gene3D" id="3.90.190.10">
    <property type="entry name" value="Protein tyrosine phosphatase superfamily"/>
    <property type="match status" value="1"/>
</dbReference>
<dbReference type="SUPFAM" id="SSF52087">
    <property type="entry name" value="CRAL/TRIO domain"/>
    <property type="match status" value="1"/>
</dbReference>
<dbReference type="PANTHER" id="PTHR19134:SF534">
    <property type="entry name" value="LD27988P"/>
    <property type="match status" value="1"/>
</dbReference>
<sequence length="655" mass="74069">MILNESSMDMSLTTEEEQAVQQFISVVNELRLVQNVGPLSWSTAVKFMMARKFDITRALKLYEAHEIIRRKEGLIRFDPNCDPLKSELDTGKFTILPTRDSQGAALAVFSASRHNPISSSHNSTLQGLVYQLDVALESFQTQRCGVVFIYNMSDSKYSTFDYEIHQKMLTLLKGGYPARLKKVLIVTAPFWFKAPFKILQLFAPEKLRDRVYMVSIPQLSHHVPSNCLPEDLGGTLKIDHSTWLRHCLKSMANRSGDLFDLVSAPTSPTANGLLCRGRSSETEDSHHSSVHEKQNSEDREKEVEVIKEVSLTVKEPVPSCSPLRESPTSSSSDGSLHNELSGGQTMDEFIQYLKRKGRKGLHEEYAEIKAKGTCDGTFEASRLKANQAKNRYSDVLCYDHSCVKLSCTDTEQGDYINANFVDGYCQRNTFISTQGPLPKTFTDFWRMIWEYKVGVIVMTTHTIERCRAKCGQYWPKDEECSEEFGSFVVHNEGVEDLTDYKMTYLNVTDSKTNQSRRIYHMQFLSWPDYGVPRSALAMLGFRDKVRDKQRDHIENLGDKYSGHPGGPPIVVHCSAGIGRTGTFITLDVSICRLESTGLIDVRKTVEKIRSQRAHSIQMPDQYVFCHLALIEYALSRGLLQDAELAGFNNAESDSE</sequence>
<dbReference type="InterPro" id="IPR036865">
    <property type="entry name" value="CRAL-TRIO_dom_sf"/>
</dbReference>
<dbReference type="SMART" id="SM00516">
    <property type="entry name" value="SEC14"/>
    <property type="match status" value="1"/>
</dbReference>
<feature type="region of interest" description="Disordered" evidence="1">
    <location>
        <begin position="316"/>
        <end position="341"/>
    </location>
</feature>
<keyword evidence="6" id="KW-1185">Reference proteome</keyword>
<feature type="domain" description="CRAL-TRIO" evidence="4">
    <location>
        <begin position="81"/>
        <end position="240"/>
    </location>
</feature>
<dbReference type="PROSITE" id="PS50056">
    <property type="entry name" value="TYR_PHOSPHATASE_2"/>
    <property type="match status" value="1"/>
</dbReference>
<dbReference type="InterPro" id="IPR016130">
    <property type="entry name" value="Tyr_Pase_AS"/>
</dbReference>
<dbReference type="Gene3D" id="1.10.8.20">
    <property type="entry name" value="N-terminal domain of phosphatidylinositol transfer protein sec14p"/>
    <property type="match status" value="1"/>
</dbReference>
<dbReference type="SUPFAM" id="SSF52799">
    <property type="entry name" value="(Phosphotyrosine protein) phosphatases II"/>
    <property type="match status" value="1"/>
</dbReference>
<dbReference type="InterPro" id="IPR036273">
    <property type="entry name" value="CRAL/TRIO_N_dom_sf"/>
</dbReference>
<dbReference type="PROSITE" id="PS50055">
    <property type="entry name" value="TYR_PHOSPHATASE_PTP"/>
    <property type="match status" value="1"/>
</dbReference>
<evidence type="ECO:0000259" key="2">
    <source>
        <dbReference type="PROSITE" id="PS50055"/>
    </source>
</evidence>
<dbReference type="PRINTS" id="PR00700">
    <property type="entry name" value="PRTYPHPHTASE"/>
</dbReference>
<dbReference type="AlphaFoldDB" id="A0AAV6UPW6"/>
<dbReference type="GO" id="GO:0004725">
    <property type="term" value="F:protein tyrosine phosphatase activity"/>
    <property type="evidence" value="ECO:0007669"/>
    <property type="project" value="InterPro"/>
</dbReference>
<proteinExistence type="predicted"/>
<gene>
    <name evidence="5" type="ORF">JTE90_009242</name>
</gene>